<keyword evidence="2" id="KW-1185">Reference proteome</keyword>
<dbReference type="Proteomes" id="UP001165960">
    <property type="component" value="Unassembled WGS sequence"/>
</dbReference>
<evidence type="ECO:0000313" key="2">
    <source>
        <dbReference type="Proteomes" id="UP001165960"/>
    </source>
</evidence>
<proteinExistence type="predicted"/>
<sequence>MAFQAWPASLVGVYLDSGMGRDRGSQNATVRYEALYIGHHYQEGAEFQLILGWWHLADGLYLLTVGFDAVP</sequence>
<evidence type="ECO:0000313" key="1">
    <source>
        <dbReference type="EMBL" id="KAJ9049366.1"/>
    </source>
</evidence>
<dbReference type="EMBL" id="QTSX02007241">
    <property type="protein sequence ID" value="KAJ9049366.1"/>
    <property type="molecule type" value="Genomic_DNA"/>
</dbReference>
<name>A0ACC2RGZ2_9FUNG</name>
<accession>A0ACC2RGZ2</accession>
<gene>
    <name evidence="1" type="ORF">DSO57_1025293</name>
</gene>
<comment type="caution">
    <text evidence="1">The sequence shown here is derived from an EMBL/GenBank/DDBJ whole genome shotgun (WGS) entry which is preliminary data.</text>
</comment>
<organism evidence="1 2">
    <name type="scientific">Entomophthora muscae</name>
    <dbReference type="NCBI Taxonomy" id="34485"/>
    <lineage>
        <taxon>Eukaryota</taxon>
        <taxon>Fungi</taxon>
        <taxon>Fungi incertae sedis</taxon>
        <taxon>Zoopagomycota</taxon>
        <taxon>Entomophthoromycotina</taxon>
        <taxon>Entomophthoromycetes</taxon>
        <taxon>Entomophthorales</taxon>
        <taxon>Entomophthoraceae</taxon>
        <taxon>Entomophthora</taxon>
    </lineage>
</organism>
<protein>
    <submittedName>
        <fullName evidence="1">Uncharacterized protein</fullName>
    </submittedName>
</protein>
<reference evidence="1" key="1">
    <citation type="submission" date="2022-04" db="EMBL/GenBank/DDBJ databases">
        <title>Genome of the entomopathogenic fungus Entomophthora muscae.</title>
        <authorList>
            <person name="Elya C."/>
            <person name="Lovett B.R."/>
            <person name="Lee E."/>
            <person name="Macias A.M."/>
            <person name="Hajek A.E."/>
            <person name="De Bivort B.L."/>
            <person name="Kasson M.T."/>
            <person name="De Fine Licht H.H."/>
            <person name="Stajich J.E."/>
        </authorList>
    </citation>
    <scope>NUCLEOTIDE SEQUENCE</scope>
    <source>
        <strain evidence="1">Berkeley</strain>
    </source>
</reference>